<evidence type="ECO:0000313" key="2">
    <source>
        <dbReference type="Proteomes" id="UP000183567"/>
    </source>
</evidence>
<dbReference type="EMBL" id="LVVM01006002">
    <property type="protein sequence ID" value="OJA09166.1"/>
    <property type="molecule type" value="Genomic_DNA"/>
</dbReference>
<keyword evidence="2" id="KW-1185">Reference proteome</keyword>
<dbReference type="AlphaFoldDB" id="A0A1J8PIU9"/>
<name>A0A1J8PIU9_9AGAM</name>
<evidence type="ECO:0000313" key="1">
    <source>
        <dbReference type="EMBL" id="OJA09166.1"/>
    </source>
</evidence>
<organism evidence="1 2">
    <name type="scientific">Rhizopogon vesiculosus</name>
    <dbReference type="NCBI Taxonomy" id="180088"/>
    <lineage>
        <taxon>Eukaryota</taxon>
        <taxon>Fungi</taxon>
        <taxon>Dikarya</taxon>
        <taxon>Basidiomycota</taxon>
        <taxon>Agaricomycotina</taxon>
        <taxon>Agaricomycetes</taxon>
        <taxon>Agaricomycetidae</taxon>
        <taxon>Boletales</taxon>
        <taxon>Suillineae</taxon>
        <taxon>Rhizopogonaceae</taxon>
        <taxon>Rhizopogon</taxon>
    </lineage>
</organism>
<proteinExistence type="predicted"/>
<dbReference type="Proteomes" id="UP000183567">
    <property type="component" value="Unassembled WGS sequence"/>
</dbReference>
<comment type="caution">
    <text evidence="1">The sequence shown here is derived from an EMBL/GenBank/DDBJ whole genome shotgun (WGS) entry which is preliminary data.</text>
</comment>
<protein>
    <submittedName>
        <fullName evidence="1">Uncharacterized protein</fullName>
    </submittedName>
</protein>
<dbReference type="OrthoDB" id="3236755at2759"/>
<reference evidence="1 2" key="1">
    <citation type="submission" date="2016-03" db="EMBL/GenBank/DDBJ databases">
        <title>Comparative genomics of the ectomycorrhizal sister species Rhizopogon vinicolor and Rhizopogon vesiculosus (Basidiomycota: Boletales) reveals a divergence of the mating type B locus.</title>
        <authorList>
            <person name="Mujic A.B."/>
            <person name="Kuo A."/>
            <person name="Tritt A."/>
            <person name="Lipzen A."/>
            <person name="Chen C."/>
            <person name="Johnson J."/>
            <person name="Sharma A."/>
            <person name="Barry K."/>
            <person name="Grigoriev I.V."/>
            <person name="Spatafora J.W."/>
        </authorList>
    </citation>
    <scope>NUCLEOTIDE SEQUENCE [LARGE SCALE GENOMIC DNA]</scope>
    <source>
        <strain evidence="1 2">AM-OR11-056</strain>
    </source>
</reference>
<sequence>MLQAIKTTRRVINIFKKSTFANSHLKHAHKTHKVTRGLVSIGKTRFGTIYFAGASIQRCLTPIRGTFRHFYYSIFFGSWSAAILKKINPLTISSIRIQRTSSSGDTHASVDAKENETLARIGKFLVSQLQVEYEQKGEKIRGLDAGVALVKLNEQIIAYAKEAWPFN</sequence>
<accession>A0A1J8PIU9</accession>
<gene>
    <name evidence="1" type="ORF">AZE42_11606</name>
</gene>